<reference evidence="6" key="1">
    <citation type="submission" date="2014-05" db="EMBL/GenBank/DDBJ databases">
        <title>The transcriptome of the halophilic microalga Tetraselmis sp. GSL018 isolated from the Great Salt Lake, Utah.</title>
        <authorList>
            <person name="Jinkerson R.E."/>
            <person name="D'Adamo S."/>
            <person name="Posewitz M.C."/>
        </authorList>
    </citation>
    <scope>NUCLEOTIDE SEQUENCE</scope>
    <source>
        <strain evidence="6">GSL018</strain>
    </source>
</reference>
<keyword evidence="1" id="KW-0407">Ion channel</keyword>
<keyword evidence="1" id="KW-0406">Ion transport</keyword>
<feature type="region of interest" description="Disordered" evidence="2">
    <location>
        <begin position="311"/>
        <end position="344"/>
    </location>
</feature>
<keyword evidence="1" id="KW-0813">Transport</keyword>
<feature type="signal peptide" evidence="4">
    <location>
        <begin position="1"/>
        <end position="21"/>
    </location>
</feature>
<dbReference type="AlphaFoldDB" id="A0A061QV80"/>
<feature type="compositionally biased region" description="Basic residues" evidence="2">
    <location>
        <begin position="586"/>
        <end position="605"/>
    </location>
</feature>
<dbReference type="GO" id="GO:0005249">
    <property type="term" value="F:voltage-gated potassium channel activity"/>
    <property type="evidence" value="ECO:0007669"/>
    <property type="project" value="InterPro"/>
</dbReference>
<proteinExistence type="predicted"/>
<name>A0A061QV80_9CHLO</name>
<evidence type="ECO:0000256" key="4">
    <source>
        <dbReference type="SAM" id="SignalP"/>
    </source>
</evidence>
<feature type="transmembrane region" description="Helical" evidence="3">
    <location>
        <begin position="45"/>
        <end position="62"/>
    </location>
</feature>
<dbReference type="Pfam" id="PF07885">
    <property type="entry name" value="Ion_trans_2"/>
    <property type="match status" value="1"/>
</dbReference>
<organism evidence="6">
    <name type="scientific">Tetraselmis sp. GSL018</name>
    <dbReference type="NCBI Taxonomy" id="582737"/>
    <lineage>
        <taxon>Eukaryota</taxon>
        <taxon>Viridiplantae</taxon>
        <taxon>Chlorophyta</taxon>
        <taxon>core chlorophytes</taxon>
        <taxon>Chlorodendrophyceae</taxon>
        <taxon>Chlorodendrales</taxon>
        <taxon>Chlorodendraceae</taxon>
        <taxon>Tetraselmis</taxon>
    </lineage>
</organism>
<dbReference type="Gene3D" id="2.60.120.10">
    <property type="entry name" value="Jelly Rolls"/>
    <property type="match status" value="2"/>
</dbReference>
<gene>
    <name evidence="6" type="ORF">TSPGSL018_23528</name>
</gene>
<evidence type="ECO:0000256" key="1">
    <source>
        <dbReference type="ARBA" id="ARBA00023303"/>
    </source>
</evidence>
<sequence>MAHLMACIFYAISYLPGSVDSSHNWRCVELEVCSDEGDERDLFEHYIVSLFWSFTTITTVGYGDIVPVNKYERLISILCMVAGVGLFGYLMGTLSSMVQKMNMDELLELERQDALQAFLAYRALPQHLSDRITEYYKFVWERELRLQERDWLHGLSSSLRTEAVLYMYQDAVEHIPFLHDKNIHFIADMMLQLRPETYVPLDVISCEGEPRSCMYFVSRGVADVCRRLSDERAQDILMEQMKREGPVSRFSADNSSPGAPASAIPTGFSDEFDLQHQTSKVMEEEARQRIIESMSRHSIRKVKASQLKGGVLRRGNPRCSGDDEEETDSEGGAQHRSFKERAANGSVPEKTIYIIPEDKFSAYLRKAEKAKAGKPTLISLHKFKKVRPVPEQSFDQRLAMMRRATQVHTDIEMIEAYSLANGHANSYMRIGAARAGTYFGEYSCLLGTHQNITAIAVDICEVYSLKHSSLELLLKDWPSLREEFMLMLNRRRASHVNRQSKKAVSADKKFGNKKRLKTLVQAAYQLQQLQKASVTQKNEDAPAPGSAPQLNRLDSNAKTEASYTTEGSRLEDEPTVQEDSSARVSALRRRRRRCWSKRSRVRHGRREPAAGRSRASKRSWR</sequence>
<dbReference type="PANTHER" id="PTHR47823:SF9">
    <property type="entry name" value="CHROMOSOME UNDETERMINED SCAFFOLD_10, WHOLE GENOME SHOTGUN SEQUENCE"/>
    <property type="match status" value="1"/>
</dbReference>
<feature type="region of interest" description="Disordered" evidence="2">
    <location>
        <begin position="533"/>
        <end position="621"/>
    </location>
</feature>
<feature type="domain" description="Cyclic nucleotide-binding" evidence="5">
    <location>
        <begin position="417"/>
        <end position="491"/>
    </location>
</feature>
<evidence type="ECO:0000256" key="3">
    <source>
        <dbReference type="SAM" id="Phobius"/>
    </source>
</evidence>
<keyword evidence="3" id="KW-0472">Membrane</keyword>
<evidence type="ECO:0000313" key="6">
    <source>
        <dbReference type="EMBL" id="JAC62375.1"/>
    </source>
</evidence>
<feature type="chain" id="PRO_5001605246" evidence="4">
    <location>
        <begin position="22"/>
        <end position="621"/>
    </location>
</feature>
<dbReference type="PRINTS" id="PR01463">
    <property type="entry name" value="EAGCHANLFMLY"/>
</dbReference>
<dbReference type="SUPFAM" id="SSF81324">
    <property type="entry name" value="Voltage-gated potassium channels"/>
    <property type="match status" value="1"/>
</dbReference>
<dbReference type="InterPro" id="IPR013099">
    <property type="entry name" value="K_chnl_dom"/>
</dbReference>
<keyword evidence="3" id="KW-0812">Transmembrane</keyword>
<dbReference type="SUPFAM" id="SSF51206">
    <property type="entry name" value="cAMP-binding domain-like"/>
    <property type="match status" value="1"/>
</dbReference>
<dbReference type="Gene3D" id="1.10.287.630">
    <property type="entry name" value="Helix hairpin bin"/>
    <property type="match status" value="1"/>
</dbReference>
<feature type="transmembrane region" description="Helical" evidence="3">
    <location>
        <begin position="74"/>
        <end position="92"/>
    </location>
</feature>
<dbReference type="InterPro" id="IPR003938">
    <property type="entry name" value="K_chnl_volt-dep_EAG/ELK/ERG"/>
</dbReference>
<evidence type="ECO:0000256" key="2">
    <source>
        <dbReference type="SAM" id="MobiDB-lite"/>
    </source>
</evidence>
<dbReference type="EMBL" id="GBEZ01024632">
    <property type="protein sequence ID" value="JAC62375.1"/>
    <property type="molecule type" value="Transcribed_RNA"/>
</dbReference>
<accession>A0A061QV80</accession>
<dbReference type="GO" id="GO:0016020">
    <property type="term" value="C:membrane"/>
    <property type="evidence" value="ECO:0007669"/>
    <property type="project" value="InterPro"/>
</dbReference>
<evidence type="ECO:0000259" key="5">
    <source>
        <dbReference type="PROSITE" id="PS50042"/>
    </source>
</evidence>
<keyword evidence="3" id="KW-1133">Transmembrane helix</keyword>
<dbReference type="PROSITE" id="PS50042">
    <property type="entry name" value="CNMP_BINDING_3"/>
    <property type="match status" value="1"/>
</dbReference>
<feature type="compositionally biased region" description="Polar residues" evidence="2">
    <location>
        <begin position="548"/>
        <end position="567"/>
    </location>
</feature>
<protein>
    <submittedName>
        <fullName evidence="6">Cyclic nucleotide-binding protein</fullName>
    </submittedName>
</protein>
<dbReference type="InterPro" id="IPR000595">
    <property type="entry name" value="cNMP-bd_dom"/>
</dbReference>
<dbReference type="InterPro" id="IPR018490">
    <property type="entry name" value="cNMP-bd_dom_sf"/>
</dbReference>
<dbReference type="PANTHER" id="PTHR47823">
    <property type="entry name" value="ION_TRANS DOMAIN-CONTAINING PROTEIN"/>
    <property type="match status" value="1"/>
</dbReference>
<feature type="non-terminal residue" evidence="6">
    <location>
        <position position="621"/>
    </location>
</feature>
<dbReference type="InterPro" id="IPR014710">
    <property type="entry name" value="RmlC-like_jellyroll"/>
</dbReference>
<keyword evidence="4" id="KW-0732">Signal</keyword>
<dbReference type="Gene3D" id="1.10.287.70">
    <property type="match status" value="1"/>
</dbReference>